<sequence length="739" mass="81894">MPKRDDFFQASTDGLQVRPCLAFFLLAMLEGLPQFVRKSKLWFVEYYRTRFHEVYRREAEEHDREFIKKYGEDLKCNLLSRVLVCFRHPATKSCKSGYVARRVMRNPRVRSYGRDPSGTGEPRRPGVRIPDKPRPYRSTRRSADHRRHSSKRQTTIMGLSLEQSPFLQALSGNGPQRIQSSMTELLKAFEQSSKTSPRYLNQLEEIVRFASGGSATENQQTYFTKLRQSNLLNPAFSYHGTSTSSTTNGTKRILPSEEDIPAQSFKKPKFDSQETWYQHQDVLDDETDIHQYTIRNISATSPIRKKVDISIHKRTIRITPVGAGKDKDGDKAKSQTLVFLLKDFKRSFILPTHGKQKPYYTMIMLSSDVTNLPKGSTTDSGETHWQICLGSELNPPNLVTRSKDSPEHHHPKGASICPAYDTFQGFAPHGVNTFKPWTSDHTNASGGTGVDGYRAAKPGTLWFLRQGILWDTKPIEFWAVEDLAPADGGEGGQTLGGVRMLSATGRTCTVILRRRVPKTKKEGDDEDDGEDIVEADFGMIEGKEQEGISEWCRKYSKNFGGSSLAAVSTTRTPASDPTPSSSVKGKGKARATDENMEVDGGGGTTNQLDLSNNPMAEDEGDLDDDNYTGSDSESSDGSDSEDNDGSDGGVNGSEESSDTEGGGEGEGSRSEPEPEPESEEVEGDQEEPLDPKHHPLLRPGAMPKKISKAALNAVVGMMEDEFGMTAAGDEEDELDDDEL</sequence>
<gene>
    <name evidence="1" type="ORF">BDM02DRAFT_3260491</name>
</gene>
<accession>A0ACB6ZID8</accession>
<comment type="caution">
    <text evidence="1">The sequence shown here is derived from an EMBL/GenBank/DDBJ whole genome shotgun (WGS) entry which is preliminary data.</text>
</comment>
<evidence type="ECO:0000313" key="1">
    <source>
        <dbReference type="EMBL" id="KAF9649284.1"/>
    </source>
</evidence>
<name>A0ACB6ZID8_THEGA</name>
<keyword evidence="2" id="KW-1185">Reference proteome</keyword>
<reference evidence="1" key="2">
    <citation type="journal article" date="2020" name="Nat. Commun.">
        <title>Large-scale genome sequencing of mycorrhizal fungi provides insights into the early evolution of symbiotic traits.</title>
        <authorList>
            <person name="Miyauchi S."/>
            <person name="Kiss E."/>
            <person name="Kuo A."/>
            <person name="Drula E."/>
            <person name="Kohler A."/>
            <person name="Sanchez-Garcia M."/>
            <person name="Morin E."/>
            <person name="Andreopoulos B."/>
            <person name="Barry K.W."/>
            <person name="Bonito G."/>
            <person name="Buee M."/>
            <person name="Carver A."/>
            <person name="Chen C."/>
            <person name="Cichocki N."/>
            <person name="Clum A."/>
            <person name="Culley D."/>
            <person name="Crous P.W."/>
            <person name="Fauchery L."/>
            <person name="Girlanda M."/>
            <person name="Hayes R.D."/>
            <person name="Keri Z."/>
            <person name="LaButti K."/>
            <person name="Lipzen A."/>
            <person name="Lombard V."/>
            <person name="Magnuson J."/>
            <person name="Maillard F."/>
            <person name="Murat C."/>
            <person name="Nolan M."/>
            <person name="Ohm R.A."/>
            <person name="Pangilinan J."/>
            <person name="Pereira M.F."/>
            <person name="Perotto S."/>
            <person name="Peter M."/>
            <person name="Pfister S."/>
            <person name="Riley R."/>
            <person name="Sitrit Y."/>
            <person name="Stielow J.B."/>
            <person name="Szollosi G."/>
            <person name="Zifcakova L."/>
            <person name="Stursova M."/>
            <person name="Spatafora J.W."/>
            <person name="Tedersoo L."/>
            <person name="Vaario L.M."/>
            <person name="Yamada A."/>
            <person name="Yan M."/>
            <person name="Wang P."/>
            <person name="Xu J."/>
            <person name="Bruns T."/>
            <person name="Baldrian P."/>
            <person name="Vilgalys R."/>
            <person name="Dunand C."/>
            <person name="Henrissat B."/>
            <person name="Grigoriev I.V."/>
            <person name="Hibbett D."/>
            <person name="Nagy L.G."/>
            <person name="Martin F.M."/>
        </authorList>
    </citation>
    <scope>NUCLEOTIDE SEQUENCE</scope>
    <source>
        <strain evidence="1">P2</strain>
    </source>
</reference>
<reference evidence="1" key="1">
    <citation type="submission" date="2019-10" db="EMBL/GenBank/DDBJ databases">
        <authorList>
            <consortium name="DOE Joint Genome Institute"/>
            <person name="Kuo A."/>
            <person name="Miyauchi S."/>
            <person name="Kiss E."/>
            <person name="Drula E."/>
            <person name="Kohler A."/>
            <person name="Sanchez-Garcia M."/>
            <person name="Andreopoulos B."/>
            <person name="Barry K.W."/>
            <person name="Bonito G."/>
            <person name="Buee M."/>
            <person name="Carver A."/>
            <person name="Chen C."/>
            <person name="Cichocki N."/>
            <person name="Clum A."/>
            <person name="Culley D."/>
            <person name="Crous P.W."/>
            <person name="Fauchery L."/>
            <person name="Girlanda M."/>
            <person name="Hayes R."/>
            <person name="Keri Z."/>
            <person name="Labutti K."/>
            <person name="Lipzen A."/>
            <person name="Lombard V."/>
            <person name="Magnuson J."/>
            <person name="Maillard F."/>
            <person name="Morin E."/>
            <person name="Murat C."/>
            <person name="Nolan M."/>
            <person name="Ohm R."/>
            <person name="Pangilinan J."/>
            <person name="Pereira M."/>
            <person name="Perotto S."/>
            <person name="Peter M."/>
            <person name="Riley R."/>
            <person name="Sitrit Y."/>
            <person name="Stielow B."/>
            <person name="Szollosi G."/>
            <person name="Zifcakova L."/>
            <person name="Stursova M."/>
            <person name="Spatafora J.W."/>
            <person name="Tedersoo L."/>
            <person name="Vaario L.-M."/>
            <person name="Yamada A."/>
            <person name="Yan M."/>
            <person name="Wang P."/>
            <person name="Xu J."/>
            <person name="Bruns T."/>
            <person name="Baldrian P."/>
            <person name="Vilgalys R."/>
            <person name="Henrissat B."/>
            <person name="Grigoriev I.V."/>
            <person name="Hibbett D."/>
            <person name="Nagy L.G."/>
            <person name="Martin F.M."/>
        </authorList>
    </citation>
    <scope>NUCLEOTIDE SEQUENCE</scope>
    <source>
        <strain evidence="1">P2</strain>
    </source>
</reference>
<dbReference type="EMBL" id="MU118000">
    <property type="protein sequence ID" value="KAF9649284.1"/>
    <property type="molecule type" value="Genomic_DNA"/>
</dbReference>
<protein>
    <submittedName>
        <fullName evidence="1">Uncharacterized protein</fullName>
    </submittedName>
</protein>
<dbReference type="Proteomes" id="UP000886501">
    <property type="component" value="Unassembled WGS sequence"/>
</dbReference>
<organism evidence="1 2">
    <name type="scientific">Thelephora ganbajun</name>
    <name type="common">Ganba fungus</name>
    <dbReference type="NCBI Taxonomy" id="370292"/>
    <lineage>
        <taxon>Eukaryota</taxon>
        <taxon>Fungi</taxon>
        <taxon>Dikarya</taxon>
        <taxon>Basidiomycota</taxon>
        <taxon>Agaricomycotina</taxon>
        <taxon>Agaricomycetes</taxon>
        <taxon>Thelephorales</taxon>
        <taxon>Thelephoraceae</taxon>
        <taxon>Thelephora</taxon>
    </lineage>
</organism>
<proteinExistence type="predicted"/>
<evidence type="ECO:0000313" key="2">
    <source>
        <dbReference type="Proteomes" id="UP000886501"/>
    </source>
</evidence>